<dbReference type="RefSeq" id="WP_038588726.1">
    <property type="nucleotide sequence ID" value="NZ_HG938353.1"/>
</dbReference>
<name>A0A068ST23_NEOGA</name>
<dbReference type="InterPro" id="IPR011152">
    <property type="entry name" value="Pesterase_MJ0912"/>
</dbReference>
<evidence type="ECO:0000313" key="3">
    <source>
        <dbReference type="EMBL" id="CDN48886.1"/>
    </source>
</evidence>
<evidence type="ECO:0000256" key="1">
    <source>
        <dbReference type="ARBA" id="ARBA00008950"/>
    </source>
</evidence>
<dbReference type="GO" id="GO:0005737">
    <property type="term" value="C:cytoplasm"/>
    <property type="evidence" value="ECO:0007669"/>
    <property type="project" value="TreeGrafter"/>
</dbReference>
<dbReference type="SUPFAM" id="SSF56300">
    <property type="entry name" value="Metallo-dependent phosphatases"/>
    <property type="match status" value="1"/>
</dbReference>
<dbReference type="PIRSF" id="PIRSF000883">
    <property type="entry name" value="Pesterase_MJ0912"/>
    <property type="match status" value="1"/>
</dbReference>
<dbReference type="AlphaFoldDB" id="A0A068ST23"/>
<reference evidence="4" key="1">
    <citation type="journal article" date="2014" name="BMC Genomics">
        <title>Genome sequencing of two Neorhizobium galegae strains reveals a noeT gene responsible for the unusual acetylation of the nodulation factors.</title>
        <authorList>
            <person name="Osterman J."/>
            <person name="Marsh J."/>
            <person name="Laine P.K."/>
            <person name="Zeng Z."/>
            <person name="Alatalo E."/>
            <person name="Sullivan J.T."/>
            <person name="Young J.P."/>
            <person name="Thomas-Oates J."/>
            <person name="Paulin L."/>
            <person name="Lindstrom K."/>
        </authorList>
    </citation>
    <scope>NUCLEOTIDE SEQUENCE [LARGE SCALE GENOMIC DNA]</scope>
    <source>
        <strain evidence="4">HAMBI 540</strain>
    </source>
</reference>
<dbReference type="HOGENOM" id="CLU_074761_0_1_5"/>
<comment type="similarity">
    <text evidence="1">Belongs to the metallophosphoesterase superfamily. YfcE family.</text>
</comment>
<protein>
    <submittedName>
        <fullName evidence="3">MJ0936 family phosphodiesterase</fullName>
    </submittedName>
</protein>
<dbReference type="PANTHER" id="PTHR42850">
    <property type="entry name" value="METALLOPHOSPHOESTERASE"/>
    <property type="match status" value="1"/>
</dbReference>
<dbReference type="Pfam" id="PF12850">
    <property type="entry name" value="Metallophos_2"/>
    <property type="match status" value="1"/>
</dbReference>
<dbReference type="GO" id="GO:0016791">
    <property type="term" value="F:phosphatase activity"/>
    <property type="evidence" value="ECO:0007669"/>
    <property type="project" value="TreeGrafter"/>
</dbReference>
<gene>
    <name evidence="3" type="ORF">RG540_CH27200</name>
</gene>
<dbReference type="InterPro" id="IPR029052">
    <property type="entry name" value="Metallo-depent_PP-like"/>
</dbReference>
<accession>A0A068ST23</accession>
<dbReference type="InterPro" id="IPR050126">
    <property type="entry name" value="Ap4A_hydrolase"/>
</dbReference>
<dbReference type="eggNOG" id="COG0639">
    <property type="taxonomic scope" value="Bacteria"/>
</dbReference>
<dbReference type="PATRIC" id="fig|1028800.3.peg.2750"/>
<dbReference type="PANTHER" id="PTHR42850:SF2">
    <property type="entry name" value="BLL5683 PROTEIN"/>
    <property type="match status" value="1"/>
</dbReference>
<dbReference type="CDD" id="cd00838">
    <property type="entry name" value="MPP_superfamily"/>
    <property type="match status" value="1"/>
</dbReference>
<dbReference type="Proteomes" id="UP000028181">
    <property type="component" value="Chromosome I"/>
</dbReference>
<dbReference type="GeneID" id="24258737"/>
<keyword evidence="4" id="KW-1185">Reference proteome</keyword>
<dbReference type="OrthoDB" id="9813918at2"/>
<dbReference type="KEGG" id="ngg:RG540_CH27200"/>
<proteinExistence type="inferred from homology"/>
<sequence length="249" mass="27268">MRFAAIADIHGNCAALEAVLADIHAQGITDIVNLGDCLSGPLEAGRTADLLLLLDTMATLTVRGNHDRYLIENPADAMPSWEVHAFSQLAPRHLQWLRKLPFSTVYRDEAYLCHATPQSDNVYWLEQVSSEGHVFLKPLEEIEALADGIEQPLILCGHSHIPRAVQLSDGRLIVNPGSVGCPAYDDDTPHFHKVETGHTMASYAILEKTSAGWIPQFRNVTYDHLAMSRLAAENGRADWAVALATGRAG</sequence>
<organism evidence="3 4">
    <name type="scientific">Neorhizobium galegae bv. orientalis str. HAMBI 540</name>
    <dbReference type="NCBI Taxonomy" id="1028800"/>
    <lineage>
        <taxon>Bacteria</taxon>
        <taxon>Pseudomonadati</taxon>
        <taxon>Pseudomonadota</taxon>
        <taxon>Alphaproteobacteria</taxon>
        <taxon>Hyphomicrobiales</taxon>
        <taxon>Rhizobiaceae</taxon>
        <taxon>Rhizobium/Agrobacterium group</taxon>
        <taxon>Neorhizobium</taxon>
    </lineage>
</organism>
<dbReference type="InterPro" id="IPR024654">
    <property type="entry name" value="Calcineurin-like_PHP_lpxH"/>
</dbReference>
<feature type="domain" description="Calcineurin-like phosphoesterase" evidence="2">
    <location>
        <begin position="1"/>
        <end position="186"/>
    </location>
</feature>
<evidence type="ECO:0000259" key="2">
    <source>
        <dbReference type="Pfam" id="PF12850"/>
    </source>
</evidence>
<dbReference type="Gene3D" id="3.60.21.10">
    <property type="match status" value="1"/>
</dbReference>
<dbReference type="EMBL" id="HG938353">
    <property type="protein sequence ID" value="CDN48886.1"/>
    <property type="molecule type" value="Genomic_DNA"/>
</dbReference>
<evidence type="ECO:0000313" key="4">
    <source>
        <dbReference type="Proteomes" id="UP000028181"/>
    </source>
</evidence>